<evidence type="ECO:0000256" key="5">
    <source>
        <dbReference type="ARBA" id="ARBA00022490"/>
    </source>
</evidence>
<evidence type="ECO:0000313" key="15">
    <source>
        <dbReference type="EMBL" id="BBI01019.1"/>
    </source>
</evidence>
<dbReference type="InterPro" id="IPR020595">
    <property type="entry name" value="MnmG-rel_CS"/>
</dbReference>
<comment type="similarity">
    <text evidence="3 12">Belongs to the MnmG family.</text>
</comment>
<feature type="transmembrane region" description="Helical" evidence="13">
    <location>
        <begin position="604"/>
        <end position="622"/>
    </location>
</feature>
<dbReference type="InterPro" id="IPR047001">
    <property type="entry name" value="MnmG_C_subdom"/>
</dbReference>
<feature type="binding site" evidence="12">
    <location>
        <begin position="275"/>
        <end position="289"/>
    </location>
    <ligand>
        <name>NAD(+)</name>
        <dbReference type="ChEBI" id="CHEBI:57540"/>
    </ligand>
</feature>
<keyword evidence="13" id="KW-0812">Transmembrane</keyword>
<keyword evidence="6 12" id="KW-0285">Flavoprotein</keyword>
<evidence type="ECO:0000256" key="7">
    <source>
        <dbReference type="ARBA" id="ARBA00022694"/>
    </source>
</evidence>
<evidence type="ECO:0000256" key="10">
    <source>
        <dbReference type="ARBA" id="ARBA00025948"/>
    </source>
</evidence>
<evidence type="ECO:0000259" key="14">
    <source>
        <dbReference type="SMART" id="SM01228"/>
    </source>
</evidence>
<evidence type="ECO:0000256" key="4">
    <source>
        <dbReference type="ARBA" id="ARBA00020461"/>
    </source>
</evidence>
<reference evidence="15 16" key="1">
    <citation type="journal article" date="2019" name="Proc. Natl. Acad. Sci. U.S.A.">
        <title>Exaggeration and cooption of innate immunity for social defense.</title>
        <authorList>
            <person name="Kutsukake M."/>
            <person name="Moriyama M."/>
            <person name="Shigenobu S."/>
            <person name="Meng X.-Y."/>
            <person name="Nikoh N."/>
            <person name="Noda C."/>
            <person name="Kobayashi S."/>
            <person name="Fukatsu T."/>
        </authorList>
    </citation>
    <scope>NUCLEOTIDE SEQUENCE [LARGE SCALE GENOMIC DNA]</scope>
    <source>
        <strain evidence="15 16">Nmo</strain>
    </source>
</reference>
<comment type="function">
    <text evidence="2 12">NAD-binding protein involved in the addition of a carboxymethylaminomethyl (cmnm) group at the wobble position (U34) of certain tRNAs, forming tRNA-cmnm(5)s(2)U34.</text>
</comment>
<dbReference type="PANTHER" id="PTHR11806:SF0">
    <property type="entry name" value="PROTEIN MTO1 HOMOLOG, MITOCHONDRIAL"/>
    <property type="match status" value="1"/>
</dbReference>
<evidence type="ECO:0000313" key="16">
    <source>
        <dbReference type="Proteomes" id="UP000317544"/>
    </source>
</evidence>
<dbReference type="Gene3D" id="1.10.10.1800">
    <property type="entry name" value="tRNA uridine 5-carboxymethylaminomethyl modification enzyme MnmG/GidA"/>
    <property type="match status" value="1"/>
</dbReference>
<dbReference type="GO" id="GO:0030488">
    <property type="term" value="P:tRNA methylation"/>
    <property type="evidence" value="ECO:0007669"/>
    <property type="project" value="TreeGrafter"/>
</dbReference>
<feature type="domain" description="tRNA uridine 5-carboxymethylaminomethyl modification enzyme C-terminal subdomain" evidence="14">
    <location>
        <begin position="549"/>
        <end position="620"/>
    </location>
</feature>
<keyword evidence="7 12" id="KW-0819">tRNA processing</keyword>
<evidence type="ECO:0000256" key="2">
    <source>
        <dbReference type="ARBA" id="ARBA00003717"/>
    </source>
</evidence>
<dbReference type="Gene3D" id="1.10.150.570">
    <property type="entry name" value="GidA associated domain, C-terminal subdomain"/>
    <property type="match status" value="1"/>
</dbReference>
<dbReference type="PROSITE" id="PS01281">
    <property type="entry name" value="GIDA_2"/>
    <property type="match status" value="1"/>
</dbReference>
<dbReference type="Pfam" id="PF21680">
    <property type="entry name" value="GIDA_C_1st"/>
    <property type="match status" value="1"/>
</dbReference>
<evidence type="ECO:0000256" key="8">
    <source>
        <dbReference type="ARBA" id="ARBA00022827"/>
    </source>
</evidence>
<accession>A0A455T9L9</accession>
<dbReference type="GO" id="GO:0002098">
    <property type="term" value="P:tRNA wobble uridine modification"/>
    <property type="evidence" value="ECO:0007669"/>
    <property type="project" value="InterPro"/>
</dbReference>
<evidence type="ECO:0000256" key="6">
    <source>
        <dbReference type="ARBA" id="ARBA00022630"/>
    </source>
</evidence>
<keyword evidence="9 12" id="KW-0520">NAD</keyword>
<dbReference type="OrthoDB" id="9815560at2"/>
<comment type="subunit">
    <text evidence="10 12">Homodimer. Heterotetramer of two MnmE and two MnmG subunits.</text>
</comment>
<dbReference type="InterPro" id="IPR049312">
    <property type="entry name" value="GIDA_C_N"/>
</dbReference>
<dbReference type="InterPro" id="IPR036188">
    <property type="entry name" value="FAD/NAD-bd_sf"/>
</dbReference>
<dbReference type="SUPFAM" id="SSF51905">
    <property type="entry name" value="FAD/NAD(P)-binding domain"/>
    <property type="match status" value="1"/>
</dbReference>
<evidence type="ECO:0000256" key="1">
    <source>
        <dbReference type="ARBA" id="ARBA00001974"/>
    </source>
</evidence>
<dbReference type="NCBIfam" id="TIGR00136">
    <property type="entry name" value="mnmG_gidA"/>
    <property type="match status" value="1"/>
</dbReference>
<dbReference type="GO" id="GO:0005829">
    <property type="term" value="C:cytosol"/>
    <property type="evidence" value="ECO:0007669"/>
    <property type="project" value="TreeGrafter"/>
</dbReference>
<keyword evidence="8 12" id="KW-0274">FAD</keyword>
<dbReference type="InterPro" id="IPR026904">
    <property type="entry name" value="MnmG_C"/>
</dbReference>
<dbReference type="InterPro" id="IPR004416">
    <property type="entry name" value="MnmG"/>
</dbReference>
<dbReference type="PROSITE" id="PS01280">
    <property type="entry name" value="GIDA_1"/>
    <property type="match status" value="1"/>
</dbReference>
<dbReference type="FunFam" id="3.50.50.60:FF:000010">
    <property type="entry name" value="tRNA uridine 5-carboxymethylaminomethyl modification enzyme MnmG"/>
    <property type="match status" value="1"/>
</dbReference>
<dbReference type="HAMAP" id="MF_00129">
    <property type="entry name" value="MnmG_GidA"/>
    <property type="match status" value="1"/>
</dbReference>
<dbReference type="PANTHER" id="PTHR11806">
    <property type="entry name" value="GLUCOSE INHIBITED DIVISION PROTEIN A"/>
    <property type="match status" value="1"/>
</dbReference>
<feature type="binding site" evidence="12">
    <location>
        <position position="125"/>
    </location>
    <ligand>
        <name>FAD</name>
        <dbReference type="ChEBI" id="CHEBI:57692"/>
    </ligand>
</feature>
<keyword evidence="13" id="KW-0472">Membrane</keyword>
<name>A0A455T9L9_9GAMM</name>
<dbReference type="Proteomes" id="UP000317544">
    <property type="component" value="Chromosome"/>
</dbReference>
<dbReference type="Pfam" id="PF13932">
    <property type="entry name" value="SAM_GIDA_C"/>
    <property type="match status" value="1"/>
</dbReference>
<evidence type="ECO:0000256" key="11">
    <source>
        <dbReference type="ARBA" id="ARBA00031800"/>
    </source>
</evidence>
<organism evidence="15 16">
    <name type="scientific">Buchnera aphidicola</name>
    <name type="common">Nipponaphis monzeni</name>
    <dbReference type="NCBI Taxonomy" id="2495405"/>
    <lineage>
        <taxon>Bacteria</taxon>
        <taxon>Pseudomonadati</taxon>
        <taxon>Pseudomonadota</taxon>
        <taxon>Gammaproteobacteria</taxon>
        <taxon>Enterobacterales</taxon>
        <taxon>Erwiniaceae</taxon>
        <taxon>Buchnera</taxon>
    </lineage>
</organism>
<dbReference type="RefSeq" id="WP_158344438.1">
    <property type="nucleotide sequence ID" value="NZ_AP019379.1"/>
</dbReference>
<evidence type="ECO:0000256" key="12">
    <source>
        <dbReference type="HAMAP-Rule" id="MF_00129"/>
    </source>
</evidence>
<evidence type="ECO:0000256" key="13">
    <source>
        <dbReference type="SAM" id="Phobius"/>
    </source>
</evidence>
<proteinExistence type="inferred from homology"/>
<keyword evidence="5 12" id="KW-0963">Cytoplasm</keyword>
<feature type="binding site" evidence="12">
    <location>
        <begin position="13"/>
        <end position="18"/>
    </location>
    <ligand>
        <name>FAD</name>
        <dbReference type="ChEBI" id="CHEBI:57692"/>
    </ligand>
</feature>
<evidence type="ECO:0000256" key="3">
    <source>
        <dbReference type="ARBA" id="ARBA00007653"/>
    </source>
</evidence>
<dbReference type="InterPro" id="IPR002218">
    <property type="entry name" value="MnmG-rel"/>
</dbReference>
<feature type="binding site" evidence="12">
    <location>
        <position position="372"/>
    </location>
    <ligand>
        <name>FAD</name>
        <dbReference type="ChEBI" id="CHEBI:57692"/>
    </ligand>
</feature>
<sequence>MDNSKIFEIIIIGGGHAGTEAAMASSRMGCKTLLITQNISTIGVLSCNPSIGGIGKGQLVKEIDALGGVMGQAIDQSGIQFRMLNTKKGASVQSTRAQADRILYRNAILKYLQNQINLTILAEEVTSLCLNGNVINGVNTNTGNKFRSKSVILTTGTFLSGKIFIGDTCSMGGRKGDKSSIKLSNQLHKLPFRIKRLKTGTPPRIDGNTINFNVLETQQGDTPPPFFSFINNYLFHNTNLQIACHITHTNEKTHDIIRKNLKKNPIYSGKLKGIGPRYCPSIEDKIVRFPNKSSHQIFLEPEGLSTHIIYPNGISTCFPIDIQKSLITSIKGLERSKIACPGYAVEYDYFDPRDLYLTLESKLVKGLFFAGQINGTTGYEEAAAQGLLAGINASLYVSNSKGWFPKRHEAYMGVLIDDLCTRGTEEPYRIFTSRAEHRLYLREDNADLRLTPIGKKLGLINKIRWKRYIEKISNIKQEKNELNNYKISPNTINANILKKMTGIHIKRDTTYTSLLKRPEVSLNILKQLNNCNYNQVQDLEAVRQVELNIKYEGYINRQNKEIQKHIDHEHFVLPINFNYNKIQSLSLETISKLNAYKPVSIGQASRIGGITPAAISILLIYFKKKNYKKIVY</sequence>
<keyword evidence="16" id="KW-1185">Reference proteome</keyword>
<dbReference type="InterPro" id="IPR044920">
    <property type="entry name" value="MnmG_C_subdom_sf"/>
</dbReference>
<dbReference type="Gene3D" id="3.50.50.60">
    <property type="entry name" value="FAD/NAD(P)-binding domain"/>
    <property type="match status" value="2"/>
</dbReference>
<dbReference type="AlphaFoldDB" id="A0A455T9L9"/>
<dbReference type="Pfam" id="PF01134">
    <property type="entry name" value="GIDA"/>
    <property type="match status" value="1"/>
</dbReference>
<evidence type="ECO:0000256" key="9">
    <source>
        <dbReference type="ARBA" id="ARBA00023027"/>
    </source>
</evidence>
<comment type="subcellular location">
    <subcellularLocation>
        <location evidence="12">Cytoplasm</location>
    </subcellularLocation>
</comment>
<keyword evidence="13" id="KW-1133">Transmembrane helix</keyword>
<dbReference type="FunFam" id="3.50.50.60:FF:000002">
    <property type="entry name" value="tRNA uridine 5-carboxymethylaminomethyl modification enzyme MnmG"/>
    <property type="match status" value="1"/>
</dbReference>
<dbReference type="InterPro" id="IPR040131">
    <property type="entry name" value="MnmG_N"/>
</dbReference>
<dbReference type="GO" id="GO:0050660">
    <property type="term" value="F:flavin adenine dinucleotide binding"/>
    <property type="evidence" value="ECO:0007669"/>
    <property type="project" value="UniProtKB-UniRule"/>
</dbReference>
<dbReference type="SMART" id="SM01228">
    <property type="entry name" value="GIDA_assoc_3"/>
    <property type="match status" value="1"/>
</dbReference>
<comment type="cofactor">
    <cofactor evidence="1 12">
        <name>FAD</name>
        <dbReference type="ChEBI" id="CHEBI:57692"/>
    </cofactor>
</comment>
<gene>
    <name evidence="12 15" type="primary">gidA</name>
    <name evidence="12" type="synonym">mnmG</name>
    <name evidence="15" type="ORF">BUCNMO_001</name>
</gene>
<feature type="binding site" evidence="12">
    <location>
        <position position="180"/>
    </location>
    <ligand>
        <name>FAD</name>
        <dbReference type="ChEBI" id="CHEBI:57692"/>
    </ligand>
</feature>
<dbReference type="FunFam" id="1.10.150.570:FF:000001">
    <property type="entry name" value="tRNA uridine 5-carboxymethylaminomethyl modification enzyme MnmG"/>
    <property type="match status" value="1"/>
</dbReference>
<protein>
    <recommendedName>
        <fullName evidence="4 12">tRNA uridine 5-carboxymethylaminomethyl modification enzyme MnmG</fullName>
    </recommendedName>
    <alternativeName>
        <fullName evidence="11 12">Glucose-inhibited division protein A</fullName>
    </alternativeName>
</protein>
<dbReference type="EMBL" id="AP019379">
    <property type="protein sequence ID" value="BBI01019.1"/>
    <property type="molecule type" value="Genomic_DNA"/>
</dbReference>